<organism evidence="1 2">
    <name type="scientific">Idiomarina piscisalsi</name>
    <dbReference type="NCBI Taxonomy" id="1096243"/>
    <lineage>
        <taxon>Bacteria</taxon>
        <taxon>Pseudomonadati</taxon>
        <taxon>Pseudomonadota</taxon>
        <taxon>Gammaproteobacteria</taxon>
        <taxon>Alteromonadales</taxon>
        <taxon>Idiomarinaceae</taxon>
        <taxon>Idiomarina</taxon>
    </lineage>
</organism>
<evidence type="ECO:0000313" key="1">
    <source>
        <dbReference type="EMBL" id="RUO67594.1"/>
    </source>
</evidence>
<dbReference type="InterPro" id="IPR027396">
    <property type="entry name" value="DsrEFH-like"/>
</dbReference>
<dbReference type="Gene3D" id="3.40.1260.10">
    <property type="entry name" value="DsrEFH-like"/>
    <property type="match status" value="1"/>
</dbReference>
<dbReference type="Pfam" id="PF02635">
    <property type="entry name" value="DsrE"/>
    <property type="match status" value="1"/>
</dbReference>
<dbReference type="RefSeq" id="WP_126751253.1">
    <property type="nucleotide sequence ID" value="NZ_JBHUMT010000016.1"/>
</dbReference>
<dbReference type="Proteomes" id="UP000288361">
    <property type="component" value="Unassembled WGS sequence"/>
</dbReference>
<evidence type="ECO:0000313" key="2">
    <source>
        <dbReference type="Proteomes" id="UP000288361"/>
    </source>
</evidence>
<dbReference type="AlphaFoldDB" id="A0A432YW89"/>
<dbReference type="InterPro" id="IPR003787">
    <property type="entry name" value="Sulphur_relay_DsrE/F-like"/>
</dbReference>
<dbReference type="EMBL" id="PIQA01000001">
    <property type="protein sequence ID" value="RUO67594.1"/>
    <property type="molecule type" value="Genomic_DNA"/>
</dbReference>
<comment type="caution">
    <text evidence="1">The sequence shown here is derived from an EMBL/GenBank/DDBJ whole genome shotgun (WGS) entry which is preliminary data.</text>
</comment>
<dbReference type="SUPFAM" id="SSF75169">
    <property type="entry name" value="DsrEFH-like"/>
    <property type="match status" value="1"/>
</dbReference>
<gene>
    <name evidence="1" type="ORF">CWI73_01635</name>
</gene>
<proteinExistence type="predicted"/>
<accession>A0A432YW89</accession>
<sequence length="105" mass="11413">MKKVAILQSSNNPDTATEALDVALSLASFDTPVQLVLINSATDVLVKAPSKRYAMLDLLDAEPIALCSNSDIDIDALPANIEVTTIKTEQLKQHLNQFDEVLQFS</sequence>
<reference evidence="1 2" key="1">
    <citation type="journal article" date="2011" name="Front. Microbiol.">
        <title>Genomic signatures of strain selection and enhancement in Bacillus atrophaeus var. globigii, a historical biowarfare simulant.</title>
        <authorList>
            <person name="Gibbons H.S."/>
            <person name="Broomall S.M."/>
            <person name="McNew L.A."/>
            <person name="Daligault H."/>
            <person name="Chapman C."/>
            <person name="Bruce D."/>
            <person name="Karavis M."/>
            <person name="Krepps M."/>
            <person name="McGregor P.A."/>
            <person name="Hong C."/>
            <person name="Park K.H."/>
            <person name="Akmal A."/>
            <person name="Feldman A."/>
            <person name="Lin J.S."/>
            <person name="Chang W.E."/>
            <person name="Higgs B.W."/>
            <person name="Demirev P."/>
            <person name="Lindquist J."/>
            <person name="Liem A."/>
            <person name="Fochler E."/>
            <person name="Read T.D."/>
            <person name="Tapia R."/>
            <person name="Johnson S."/>
            <person name="Bishop-Lilly K.A."/>
            <person name="Detter C."/>
            <person name="Han C."/>
            <person name="Sozhamannan S."/>
            <person name="Rosenzweig C.N."/>
            <person name="Skowronski E.W."/>
        </authorList>
    </citation>
    <scope>NUCLEOTIDE SEQUENCE [LARGE SCALE GENOMIC DNA]</scope>
    <source>
        <strain evidence="1 2">TPS4-2</strain>
    </source>
</reference>
<evidence type="ECO:0008006" key="3">
    <source>
        <dbReference type="Google" id="ProtNLM"/>
    </source>
</evidence>
<protein>
    <recommendedName>
        <fullName evidence="3">Sulfurtransferase complex subunit TusC</fullName>
    </recommendedName>
</protein>
<name>A0A432YW89_9GAMM</name>